<dbReference type="GO" id="GO:0006465">
    <property type="term" value="P:signal peptide processing"/>
    <property type="evidence" value="ECO:0007669"/>
    <property type="project" value="UniProtKB-UniRule"/>
</dbReference>
<evidence type="ECO:0000256" key="9">
    <source>
        <dbReference type="PIRNR" id="PIRNR016089"/>
    </source>
</evidence>
<comment type="caution">
    <text evidence="10">The sequence shown here is derived from an EMBL/GenBank/DDBJ whole genome shotgun (WGS) entry which is preliminary data.</text>
</comment>
<evidence type="ECO:0000256" key="4">
    <source>
        <dbReference type="ARBA" id="ARBA00022824"/>
    </source>
</evidence>
<dbReference type="AlphaFoldDB" id="A0A0A8L3Y7"/>
<keyword evidence="11" id="KW-1185">Reference proteome</keyword>
<proteinExistence type="inferred from homology"/>
<keyword evidence="4 9" id="KW-0256">Endoplasmic reticulum</keyword>
<comment type="similarity">
    <text evidence="2 9">Belongs to the SPCS3 family.</text>
</comment>
<evidence type="ECO:0000256" key="7">
    <source>
        <dbReference type="ARBA" id="ARBA00023136"/>
    </source>
</evidence>
<comment type="subcellular location">
    <subcellularLocation>
        <location evidence="1">Endoplasmic reticulum membrane</location>
        <topology evidence="1">Single-pass type II membrane protein</topology>
    </subcellularLocation>
</comment>
<dbReference type="InterPro" id="IPR007653">
    <property type="entry name" value="SPC3"/>
</dbReference>
<evidence type="ECO:0000256" key="1">
    <source>
        <dbReference type="ARBA" id="ARBA00004648"/>
    </source>
</evidence>
<evidence type="ECO:0000256" key="8">
    <source>
        <dbReference type="ARBA" id="ARBA00045670"/>
    </source>
</evidence>
<evidence type="ECO:0000313" key="11">
    <source>
        <dbReference type="Proteomes" id="UP000031516"/>
    </source>
</evidence>
<evidence type="ECO:0000256" key="5">
    <source>
        <dbReference type="ARBA" id="ARBA00022968"/>
    </source>
</evidence>
<gene>
    <name evidence="10" type="ORF">KLDO_g1225</name>
</gene>
<comment type="function">
    <text evidence="8">Essential component of the signal peptidase complex (SPC) which catalyzes the cleavage of N-terminal signal sequences from nascent proteins as they are translocated into the lumen of the endoplasmic reticulum. Essential for the SPC catalytic activity, possibly by stabilizing and positioning the active center of the complex close to the lumenal surface. Essential for viability.</text>
</comment>
<dbReference type="Proteomes" id="UP000031516">
    <property type="component" value="Unassembled WGS sequence"/>
</dbReference>
<protein>
    <recommendedName>
        <fullName evidence="9">Signal peptidase subunit 3</fullName>
    </recommendedName>
</protein>
<sequence>MLIAATSWLQLHKDNAFELESQLSHIRSSTRFAKQKRYGGSAINPIEVSKVRFNADVDLSPLFNWNTKQVFAYITAEYEGDENPNTLNEITIWDKIIPNRENANVSVKNTDAKYQLWDLEPKLSERPLTFKLNWNVQPWFGFLLNGETLGSQTIELKKPVDQQKKKNQTV</sequence>
<keyword evidence="6" id="KW-1133">Transmembrane helix</keyword>
<keyword evidence="7 9" id="KW-0472">Membrane</keyword>
<dbReference type="PIRSF" id="PIRSF016089">
    <property type="entry name" value="SPC22"/>
    <property type="match status" value="1"/>
</dbReference>
<reference evidence="10 11" key="1">
    <citation type="submission" date="2014-03" db="EMBL/GenBank/DDBJ databases">
        <title>The genome of Kluyveromyces dobzhanskii.</title>
        <authorList>
            <person name="Nystedt B."/>
            <person name="Astrom S."/>
        </authorList>
    </citation>
    <scope>NUCLEOTIDE SEQUENCE [LARGE SCALE GENOMIC DNA]</scope>
    <source>
        <strain evidence="10 11">CBS 2104</strain>
    </source>
</reference>
<name>A0A0A8L3Y7_9SACH</name>
<accession>A0A0A8L3Y7</accession>
<dbReference type="GO" id="GO:0045047">
    <property type="term" value="P:protein targeting to ER"/>
    <property type="evidence" value="ECO:0007669"/>
    <property type="project" value="TreeGrafter"/>
</dbReference>
<organism evidence="10 11">
    <name type="scientific">Kluyveromyces dobzhanskii CBS 2104</name>
    <dbReference type="NCBI Taxonomy" id="1427455"/>
    <lineage>
        <taxon>Eukaryota</taxon>
        <taxon>Fungi</taxon>
        <taxon>Dikarya</taxon>
        <taxon>Ascomycota</taxon>
        <taxon>Saccharomycotina</taxon>
        <taxon>Saccharomycetes</taxon>
        <taxon>Saccharomycetales</taxon>
        <taxon>Saccharomycetaceae</taxon>
        <taxon>Kluyveromyces</taxon>
    </lineage>
</organism>
<evidence type="ECO:0000313" key="10">
    <source>
        <dbReference type="EMBL" id="CDO92916.1"/>
    </source>
</evidence>
<evidence type="ECO:0000256" key="6">
    <source>
        <dbReference type="ARBA" id="ARBA00022989"/>
    </source>
</evidence>
<dbReference type="Pfam" id="PF04573">
    <property type="entry name" value="SPC22"/>
    <property type="match status" value="1"/>
</dbReference>
<dbReference type="EMBL" id="CCBQ010000019">
    <property type="protein sequence ID" value="CDO92916.1"/>
    <property type="molecule type" value="Genomic_DNA"/>
</dbReference>
<dbReference type="GO" id="GO:0005787">
    <property type="term" value="C:signal peptidase complex"/>
    <property type="evidence" value="ECO:0007669"/>
    <property type="project" value="UniProtKB-UniRule"/>
</dbReference>
<evidence type="ECO:0000256" key="3">
    <source>
        <dbReference type="ARBA" id="ARBA00022692"/>
    </source>
</evidence>
<keyword evidence="5" id="KW-0735">Signal-anchor</keyword>
<dbReference type="OrthoDB" id="10261524at2759"/>
<dbReference type="PANTHER" id="PTHR12804:SF0">
    <property type="entry name" value="SIGNAL PEPTIDASE COMPLEX SUBUNIT 3"/>
    <property type="match status" value="1"/>
</dbReference>
<dbReference type="PANTHER" id="PTHR12804">
    <property type="entry name" value="MICROSOMAL SIGNAL PEPTIDASE 23 KD SUBUNIT SPC22/23"/>
    <property type="match status" value="1"/>
</dbReference>
<keyword evidence="3" id="KW-0812">Transmembrane</keyword>
<evidence type="ECO:0000256" key="2">
    <source>
        <dbReference type="ARBA" id="ARBA00009289"/>
    </source>
</evidence>